<proteinExistence type="predicted"/>
<feature type="compositionally biased region" description="Polar residues" evidence="1">
    <location>
        <begin position="192"/>
        <end position="223"/>
    </location>
</feature>
<dbReference type="RefSeq" id="XP_012763224.2">
    <property type="nucleotide sequence ID" value="XM_012907770.2"/>
</dbReference>
<evidence type="ECO:0000313" key="3">
    <source>
        <dbReference type="Proteomes" id="UP000076359"/>
    </source>
</evidence>
<feature type="compositionally biased region" description="Basic and acidic residues" evidence="1">
    <location>
        <begin position="584"/>
        <end position="593"/>
    </location>
</feature>
<dbReference type="AlphaFoldDB" id="A0A151LFA9"/>
<feature type="compositionally biased region" description="Basic and acidic residues" evidence="1">
    <location>
        <begin position="560"/>
        <end position="569"/>
    </location>
</feature>
<reference evidence="2 3" key="1">
    <citation type="journal article" date="2016" name="Nat. Commun.">
        <title>Genomes of cryptic chimpanzee Plasmodium species reveal key evolutionary events leading to human malaria.</title>
        <authorList>
            <person name="Sundararaman S.A."/>
            <person name="Plenderleith L.J."/>
            <person name="Liu W."/>
            <person name="Loy D.E."/>
            <person name="Learn G.H."/>
            <person name="Li Y."/>
            <person name="Shaw K.S."/>
            <person name="Ayouba A."/>
            <person name="Peeters M."/>
            <person name="Speede S."/>
            <person name="Shaw G.M."/>
            <person name="Bushman F.D."/>
            <person name="Brisson D."/>
            <person name="Rayner J.C."/>
            <person name="Sharp P.M."/>
            <person name="Hahn B.H."/>
        </authorList>
    </citation>
    <scope>NUCLEOTIDE SEQUENCE [LARGE SCALE GENOMIC DNA]</scope>
    <source>
        <strain evidence="2 3">SY57</strain>
    </source>
</reference>
<comment type="caution">
    <text evidence="2">The sequence shown here is derived from an EMBL/GenBank/DDBJ whole genome shotgun (WGS) entry which is preliminary data.</text>
</comment>
<dbReference type="KEGG" id="prei:PRSY57_1018100"/>
<name>A0A151LFA9_PLARE</name>
<feature type="region of interest" description="Disordered" evidence="1">
    <location>
        <begin position="184"/>
        <end position="232"/>
    </location>
</feature>
<evidence type="ECO:0000256" key="1">
    <source>
        <dbReference type="SAM" id="MobiDB-lite"/>
    </source>
</evidence>
<accession>A0A151LFA9</accession>
<gene>
    <name evidence="2" type="ORF">PRSY57_1018100</name>
</gene>
<dbReference type="GeneID" id="24531387"/>
<dbReference type="Proteomes" id="UP000076359">
    <property type="component" value="Unassembled WGS sequence"/>
</dbReference>
<dbReference type="VEuPathDB" id="PlasmoDB:PRCDC_1018100"/>
<evidence type="ECO:0000313" key="2">
    <source>
        <dbReference type="EMBL" id="KYN97640.1"/>
    </source>
</evidence>
<protein>
    <submittedName>
        <fullName evidence="2">Uncharacterized protein</fullName>
    </submittedName>
</protein>
<organism evidence="2 3">
    <name type="scientific">Plasmodium reichenowi</name>
    <dbReference type="NCBI Taxonomy" id="5854"/>
    <lineage>
        <taxon>Eukaryota</taxon>
        <taxon>Sar</taxon>
        <taxon>Alveolata</taxon>
        <taxon>Apicomplexa</taxon>
        <taxon>Aconoidasida</taxon>
        <taxon>Haemosporida</taxon>
        <taxon>Plasmodiidae</taxon>
        <taxon>Plasmodium</taxon>
        <taxon>Plasmodium (Laverania)</taxon>
    </lineage>
</organism>
<dbReference type="EMBL" id="LVLA01000011">
    <property type="protein sequence ID" value="KYN97640.1"/>
    <property type="molecule type" value="Genomic_DNA"/>
</dbReference>
<dbReference type="VEuPathDB" id="PlasmoDB:PRG01_1017200"/>
<feature type="region of interest" description="Disordered" evidence="1">
    <location>
        <begin position="553"/>
        <end position="594"/>
    </location>
</feature>
<feature type="non-terminal residue" evidence="2">
    <location>
        <position position="1"/>
    </location>
</feature>
<sequence length="684" mass="81236">PEDEGEEYIIGKNIIHNNFYNQNFIKKFLFENIERKEIDYLKRDKKKRRNNNKKFIVHLVPSKNSSFYNFLQKKKNDVLKKFGEDETYKYDIHISVTGYFGCDNINVFIQTLYHFMFQYLKLYYTFKKVIFRNLYYHISLPNKAEVESFILKKEKIKYQIKTEDKIQNVNTTIFKNQTNHYYDEDQKYPPGYSNQKHPPGYSNQKHPPGYSNQKHPPDYSNQKHPPDYSNQKHHIVDIRKKDITYTKNNESEECFQNNHVPCIKEKRKKNTHPTEHHVITTNDGYVIVPIHCEWLKRILENFFFIIKNNNIISYNTITNGMYTINNSTSKVHDSIKKKNLTFNKNKNILSNDPYKCKLLLLRRENCNANISSNTKSNMLTLKKKKKQHGSTTSVDTSNMDNTLDIISSSRKCDILINQYYEHDKYNNDKKDCIYDKKNCIDDKKDCIYDKKNCIYDKKDCIYDKKNCIDDELTITSFGNINLHSNNLVDPSVFNKTITSIEDDYMRNTLICNNKNSINIINNNNNNNNNNSNNSNNNSNINECLRDASHMENNLSCNKSDSSDKTNNSKKEKRKKKSNPNHNNKRTDTQRKDTLNNMKYKYNNFKVNVSDFRVKDCNHISLACNRNNKYIQKNIAHMYKDLKYYFLNCSWDLVMFECDENVFPQTNKQNKFLNEILRVKNFAVS</sequence>